<name>A0ACC0IWV6_9ERIC</name>
<dbReference type="Proteomes" id="UP001060215">
    <property type="component" value="Chromosome 1"/>
</dbReference>
<accession>A0ACC0IWV6</accession>
<protein>
    <submittedName>
        <fullName evidence="1">DNA-directed RNA polymerase III subunit RPC4</fullName>
    </submittedName>
</protein>
<reference evidence="1 2" key="1">
    <citation type="journal article" date="2022" name="Plant J.">
        <title>Chromosome-level genome of Camellia lanceoleosa provides a valuable resource for understanding genome evolution and self-incompatibility.</title>
        <authorList>
            <person name="Gong W."/>
            <person name="Xiao S."/>
            <person name="Wang L."/>
            <person name="Liao Z."/>
            <person name="Chang Y."/>
            <person name="Mo W."/>
            <person name="Hu G."/>
            <person name="Li W."/>
            <person name="Zhao G."/>
            <person name="Zhu H."/>
            <person name="Hu X."/>
            <person name="Ji K."/>
            <person name="Xiang X."/>
            <person name="Song Q."/>
            <person name="Yuan D."/>
            <person name="Jin S."/>
            <person name="Zhang L."/>
        </authorList>
    </citation>
    <scope>NUCLEOTIDE SEQUENCE [LARGE SCALE GENOMIC DNA]</scope>
    <source>
        <strain evidence="1">SQ_2022a</strain>
    </source>
</reference>
<dbReference type="EMBL" id="CM045758">
    <property type="protein sequence ID" value="KAI8029175.1"/>
    <property type="molecule type" value="Genomic_DNA"/>
</dbReference>
<keyword evidence="1" id="KW-0804">Transcription</keyword>
<proteinExistence type="predicted"/>
<gene>
    <name evidence="1" type="ORF">LOK49_LG01G01273</name>
</gene>
<organism evidence="1 2">
    <name type="scientific">Camellia lanceoleosa</name>
    <dbReference type="NCBI Taxonomy" id="1840588"/>
    <lineage>
        <taxon>Eukaryota</taxon>
        <taxon>Viridiplantae</taxon>
        <taxon>Streptophyta</taxon>
        <taxon>Embryophyta</taxon>
        <taxon>Tracheophyta</taxon>
        <taxon>Spermatophyta</taxon>
        <taxon>Magnoliopsida</taxon>
        <taxon>eudicotyledons</taxon>
        <taxon>Gunneridae</taxon>
        <taxon>Pentapetalae</taxon>
        <taxon>asterids</taxon>
        <taxon>Ericales</taxon>
        <taxon>Theaceae</taxon>
        <taxon>Camellia</taxon>
    </lineage>
</organism>
<evidence type="ECO:0000313" key="1">
    <source>
        <dbReference type="EMBL" id="KAI8029175.1"/>
    </source>
</evidence>
<sequence>MDPDQTRSSAPRKVRFPPKAPPRRNPKPPDPKTEVVDDARSHDEELLRRVNKHLGKQGPQVEKNSSVQVTFGAASSDSIRTYGRRGEGNTGRSKDSGLKDSDSGDEQIIFSLPSTAKPDGTTSSSANAVDASYQKKQKNYKEPWDYLHSNHPISLPLRRPNSGDPELLDEAEFGDAAINLEYDEKNVNPALELGLLEENNKPQMFFLQFPDNLPLVKQSASANGKERTDSSKPSGSIGASASAKGKEIAGRSTVGDTSVKGKETVGSSMPLETSNASMMGCSLNELPGGYMGKMFVYKSGAIKWKLGEVIHDVSPGVSCKCFQDVVAINTADENCCALGEIGKRAVVTPDIDSLLDNVIELE</sequence>
<comment type="caution">
    <text evidence="1">The sequence shown here is derived from an EMBL/GenBank/DDBJ whole genome shotgun (WGS) entry which is preliminary data.</text>
</comment>
<keyword evidence="1" id="KW-0240">DNA-directed RNA polymerase</keyword>
<keyword evidence="2" id="KW-1185">Reference proteome</keyword>
<evidence type="ECO:0000313" key="2">
    <source>
        <dbReference type="Proteomes" id="UP001060215"/>
    </source>
</evidence>